<proteinExistence type="predicted"/>
<evidence type="ECO:0000313" key="2">
    <source>
        <dbReference type="Proteomes" id="UP000887565"/>
    </source>
</evidence>
<accession>A0A915I8A8</accession>
<evidence type="ECO:0000256" key="1">
    <source>
        <dbReference type="SAM" id="MobiDB-lite"/>
    </source>
</evidence>
<dbReference type="AlphaFoldDB" id="A0A915I8A8"/>
<reference evidence="3" key="1">
    <citation type="submission" date="2022-11" db="UniProtKB">
        <authorList>
            <consortium name="WormBaseParasite"/>
        </authorList>
    </citation>
    <scope>IDENTIFICATION</scope>
</reference>
<keyword evidence="2" id="KW-1185">Reference proteome</keyword>
<organism evidence="2 3">
    <name type="scientific">Romanomermis culicivorax</name>
    <name type="common">Nematode worm</name>
    <dbReference type="NCBI Taxonomy" id="13658"/>
    <lineage>
        <taxon>Eukaryota</taxon>
        <taxon>Metazoa</taxon>
        <taxon>Ecdysozoa</taxon>
        <taxon>Nematoda</taxon>
        <taxon>Enoplea</taxon>
        <taxon>Dorylaimia</taxon>
        <taxon>Mermithida</taxon>
        <taxon>Mermithoidea</taxon>
        <taxon>Mermithidae</taxon>
        <taxon>Romanomermis</taxon>
    </lineage>
</organism>
<dbReference type="WBParaSite" id="nRc.2.0.1.t10395-RA">
    <property type="protein sequence ID" value="nRc.2.0.1.t10395-RA"/>
    <property type="gene ID" value="nRc.2.0.1.g10395"/>
</dbReference>
<feature type="region of interest" description="Disordered" evidence="1">
    <location>
        <begin position="89"/>
        <end position="109"/>
    </location>
</feature>
<name>A0A915I8A8_ROMCU</name>
<sequence length="109" mass="12582">MDFGIISYLKASKMTQFKTFGCVVFLEFEHLTKPKAPRYEHDVQLFLLAGTFNNQCKYRFVNNEAKKFCCCKETTHTCTQGMDSVHGAEFDRTGKTSRKREAMNNLKHG</sequence>
<protein>
    <submittedName>
        <fullName evidence="3">Uncharacterized protein</fullName>
    </submittedName>
</protein>
<evidence type="ECO:0000313" key="3">
    <source>
        <dbReference type="WBParaSite" id="nRc.2.0.1.t10395-RA"/>
    </source>
</evidence>
<feature type="compositionally biased region" description="Basic and acidic residues" evidence="1">
    <location>
        <begin position="89"/>
        <end position="102"/>
    </location>
</feature>
<dbReference type="Proteomes" id="UP000887565">
    <property type="component" value="Unplaced"/>
</dbReference>